<feature type="transmembrane region" description="Helical" evidence="1">
    <location>
        <begin position="281"/>
        <end position="298"/>
    </location>
</feature>
<keyword evidence="4" id="KW-1185">Reference proteome</keyword>
<keyword evidence="1" id="KW-1133">Transmembrane helix</keyword>
<evidence type="ECO:0000259" key="2">
    <source>
        <dbReference type="Pfam" id="PF13231"/>
    </source>
</evidence>
<feature type="transmembrane region" description="Helical" evidence="1">
    <location>
        <begin position="172"/>
        <end position="205"/>
    </location>
</feature>
<protein>
    <recommendedName>
        <fullName evidence="2">Glycosyltransferase RgtA/B/C/D-like domain-containing protein</fullName>
    </recommendedName>
</protein>
<feature type="domain" description="Glycosyltransferase RgtA/B/C/D-like" evidence="2">
    <location>
        <begin position="69"/>
        <end position="232"/>
    </location>
</feature>
<dbReference type="AlphaFoldDB" id="A0A840CNF1"/>
<evidence type="ECO:0000313" key="3">
    <source>
        <dbReference type="EMBL" id="MBB4035054.1"/>
    </source>
</evidence>
<comment type="caution">
    <text evidence="3">The sequence shown here is derived from an EMBL/GenBank/DDBJ whole genome shotgun (WGS) entry which is preliminary data.</text>
</comment>
<feature type="transmembrane region" description="Helical" evidence="1">
    <location>
        <begin position="353"/>
        <end position="369"/>
    </location>
</feature>
<feature type="transmembrane region" description="Helical" evidence="1">
    <location>
        <begin position="304"/>
        <end position="320"/>
    </location>
</feature>
<feature type="transmembrane region" description="Helical" evidence="1">
    <location>
        <begin position="140"/>
        <end position="160"/>
    </location>
</feature>
<dbReference type="InterPro" id="IPR038731">
    <property type="entry name" value="RgtA/B/C-like"/>
</dbReference>
<feature type="transmembrane region" description="Helical" evidence="1">
    <location>
        <begin position="325"/>
        <end position="347"/>
    </location>
</feature>
<evidence type="ECO:0000313" key="4">
    <source>
        <dbReference type="Proteomes" id="UP000555103"/>
    </source>
</evidence>
<sequence length="502" mass="58574">MSIIRSIGIKEDRNILITLAIYTFLLLFFCSKMSPLYPTNAWADVNLYFNIGKAVFNGQTIYSETFDHKGPLIFVIYGIGYLISNSSFLGVYIIQSACWTLMVFAAYYTARLYLDKIYAFIATVLFPVFITTHTSEGGSAEEFIAVFAVISLFLFISYFKDSTAIRHKPTDMLIHGILFTAVIFIKINLAIFWFFPVLAIFLNILINKEYKNLLHNLIAFARGVLVVTLPFILYFVVNNSLSEAWNIYIVLNRSYAEIGTLPEVIEQLAVRFYLRLRFEPFDFIIILTGAIWFPIRYIKNKLGKIAIICSFFAVYSVIFITPKFLYYYTIVYYIYGLLGFIVICNHLNLKPEWYIYAICAVLALNWGISKKNFFDFEIKDLLSRKQETTVYSHFESIIGAETNPTLMNMGLDENNVIFTQLNIIPNVKYFITPNITYEMYPEMRNAQTDYIKNKEIQFVILPEKALNFDYFYNLPYLKENYDLIDTYIDKGDKFFHLYKRKD</sequence>
<gene>
    <name evidence="3" type="ORF">GGR21_000943</name>
</gene>
<feature type="transmembrane region" description="Helical" evidence="1">
    <location>
        <begin position="117"/>
        <end position="134"/>
    </location>
</feature>
<dbReference type="Proteomes" id="UP000555103">
    <property type="component" value="Unassembled WGS sequence"/>
</dbReference>
<accession>A0A840CNF1</accession>
<dbReference type="Pfam" id="PF13231">
    <property type="entry name" value="PMT_2"/>
    <property type="match status" value="1"/>
</dbReference>
<dbReference type="RefSeq" id="WP_221232920.1">
    <property type="nucleotide sequence ID" value="NZ_JACIEP010000003.1"/>
</dbReference>
<keyword evidence="1" id="KW-0472">Membrane</keyword>
<feature type="transmembrane region" description="Helical" evidence="1">
    <location>
        <begin position="15"/>
        <end position="37"/>
    </location>
</feature>
<evidence type="ECO:0000256" key="1">
    <source>
        <dbReference type="SAM" id="Phobius"/>
    </source>
</evidence>
<proteinExistence type="predicted"/>
<dbReference type="EMBL" id="JACIEP010000003">
    <property type="protein sequence ID" value="MBB4035054.1"/>
    <property type="molecule type" value="Genomic_DNA"/>
</dbReference>
<feature type="transmembrane region" description="Helical" evidence="1">
    <location>
        <begin position="217"/>
        <end position="237"/>
    </location>
</feature>
<name>A0A840CNF1_9BACT</name>
<organism evidence="3 4">
    <name type="scientific">Dysgonomonas hofstadii</name>
    <dbReference type="NCBI Taxonomy" id="637886"/>
    <lineage>
        <taxon>Bacteria</taxon>
        <taxon>Pseudomonadati</taxon>
        <taxon>Bacteroidota</taxon>
        <taxon>Bacteroidia</taxon>
        <taxon>Bacteroidales</taxon>
        <taxon>Dysgonomonadaceae</taxon>
        <taxon>Dysgonomonas</taxon>
    </lineage>
</organism>
<reference evidence="3 4" key="1">
    <citation type="submission" date="2020-08" db="EMBL/GenBank/DDBJ databases">
        <title>Genomic Encyclopedia of Type Strains, Phase IV (KMG-IV): sequencing the most valuable type-strain genomes for metagenomic binning, comparative biology and taxonomic classification.</title>
        <authorList>
            <person name="Goeker M."/>
        </authorList>
    </citation>
    <scope>NUCLEOTIDE SEQUENCE [LARGE SCALE GENOMIC DNA]</scope>
    <source>
        <strain evidence="3 4">DSM 104969</strain>
    </source>
</reference>
<keyword evidence="1" id="KW-0812">Transmembrane</keyword>